<evidence type="ECO:0000259" key="1">
    <source>
        <dbReference type="Pfam" id="PF14311"/>
    </source>
</evidence>
<protein>
    <submittedName>
        <fullName evidence="2">Restriction endonuclease</fullName>
    </submittedName>
</protein>
<dbReference type="Gene3D" id="3.40.960.10">
    <property type="entry name" value="VSR Endonuclease"/>
    <property type="match status" value="1"/>
</dbReference>
<sequence>MSIPCPGCSISFSKRTLEKYSGFCRICNAKRDVIVRDDLEITSCRTSQRKLCFNYYCKVCWYRSFASMDKSKYWSDKNDRSPRDVTRASSYVTLMDCPDCFHEYSSTVHNLVAMGSSCSYCPGRRRCLEENCDLCFSRSFASVDKSKYWSDKNELTPREIGKHDKGLFWFFCPDCDHEFQRRPYGVTTNKYICLFCNGKELCGREECEPCYQRSFASVENSKYWSDKNGISPLLLFKNSTKGYVFDCRDCGHEFITSLAIVARGSWCAYCNGRDLCFEEDCKYCENRSFLSSRNAFWWSRKNKYPPRNYLKYSYDEAYFDCGRCGHEFLSLIKLVDKMVSCKYCCGIDLCDDRDCSLCFNRSMASHELAKYWSKDNKETSRKVFLGCGKKYKFVCEKGHCFSVTPNKLTSENTWCPLCVRKTEAKLLQFLQCTYPSSKAEIQKRFSWCKNPITGLILPFDFYLEDFHIIVELDGEQHFTQVANWQAPEQVREKDILKMQKARENSISVVRLLQRDVFYDRNDWKNKLVQSIKEYNSPSFIFIPEGRYKDHGYVTN</sequence>
<organism evidence="2">
    <name type="scientific">Cedratvirus Zaza IHUMI</name>
    <dbReference type="NCBI Taxonomy" id="2126979"/>
    <lineage>
        <taxon>Viruses</taxon>
        <taxon>Pithoviruses</taxon>
    </lineage>
</organism>
<feature type="domain" description="Treble clef zinc finger" evidence="1">
    <location>
        <begin position="147"/>
        <end position="199"/>
    </location>
</feature>
<dbReference type="InterPro" id="IPR025487">
    <property type="entry name" value="DUF4379"/>
</dbReference>
<accession>A0A2R8FFQ5</accession>
<dbReference type="Pfam" id="PF14311">
    <property type="entry name" value="DUF4379"/>
    <property type="match status" value="2"/>
</dbReference>
<keyword evidence="2" id="KW-0378">Hydrolase</keyword>
<dbReference type="EMBL" id="LT994652">
    <property type="protein sequence ID" value="SPN79691.1"/>
    <property type="molecule type" value="Genomic_DNA"/>
</dbReference>
<name>A0A2R8FFQ5_9VIRU</name>
<evidence type="ECO:0000313" key="2">
    <source>
        <dbReference type="EMBL" id="SPN79691.1"/>
    </source>
</evidence>
<keyword evidence="2" id="KW-0540">Nuclease</keyword>
<proteinExistence type="predicted"/>
<dbReference type="GO" id="GO:0004519">
    <property type="term" value="F:endonuclease activity"/>
    <property type="evidence" value="ECO:0007669"/>
    <property type="project" value="UniProtKB-KW"/>
</dbReference>
<gene>
    <name evidence="2" type="ORF">ZAZAV_440</name>
</gene>
<dbReference type="Proteomes" id="UP000270547">
    <property type="component" value="Segment"/>
</dbReference>
<keyword evidence="2" id="KW-0255">Endonuclease</keyword>
<feature type="domain" description="Treble clef zinc finger" evidence="1">
    <location>
        <begin position="72"/>
        <end position="124"/>
    </location>
</feature>
<reference evidence="2" key="1">
    <citation type="submission" date="2018-03" db="EMBL/GenBank/DDBJ databases">
        <authorList>
            <consortium name="Urmite Genomes"/>
        </authorList>
    </citation>
    <scope>NUCLEOTIDE SEQUENCE [LARGE SCALE GENOMIC DNA]</scope>
    <source>
        <strain evidence="2">IHUMI-S29</strain>
    </source>
</reference>